<evidence type="ECO:0000313" key="10">
    <source>
        <dbReference type="Proteomes" id="UP001210339"/>
    </source>
</evidence>
<dbReference type="Gene3D" id="1.10.3720.10">
    <property type="entry name" value="MetI-like"/>
    <property type="match status" value="1"/>
</dbReference>
<comment type="subcellular location">
    <subcellularLocation>
        <location evidence="1 7">Cell membrane</location>
        <topology evidence="1 7">Multi-pass membrane protein</topology>
    </subcellularLocation>
</comment>
<dbReference type="SUPFAM" id="SSF161098">
    <property type="entry name" value="MetI-like"/>
    <property type="match status" value="1"/>
</dbReference>
<evidence type="ECO:0000256" key="5">
    <source>
        <dbReference type="ARBA" id="ARBA00022989"/>
    </source>
</evidence>
<feature type="transmembrane region" description="Helical" evidence="7">
    <location>
        <begin position="282"/>
        <end position="308"/>
    </location>
</feature>
<evidence type="ECO:0000256" key="3">
    <source>
        <dbReference type="ARBA" id="ARBA00022475"/>
    </source>
</evidence>
<dbReference type="RefSeq" id="WP_271191465.1">
    <property type="nucleotide sequence ID" value="NZ_CP115667.1"/>
</dbReference>
<sequence length="316" mass="35040">MFRYIVKRLLKAVPMLLGISMLCFFLMHLAPYDAIDAITTPNMRPETIAQLKDAYGLNDPVYVQYIKWLQNVLQGNFGYSILSRSSIAVDLGARLPNTVALVLPSYAIAYVLALVLGVYAGGNKGSLADRLIDGFATLGLSVPSFWFAMVLIYVFGYLIGWFPVFGMRTVGLSSTADLLAHYVLPCLTLVVAFMPDLIRYTRSSTIGEQEKDYVLVQRAYGASHKTVLYRHIIKNVLLPAITQLGMALPMLVTGAMITESIFGWPGVGPYYVKAVQGMDYPVVMIILFLSASLVILGNLLSDILYFILDPRIRRTK</sequence>
<accession>A0ABY7QV25</accession>
<comment type="similarity">
    <text evidence="7">Belongs to the binding-protein-dependent transport system permease family.</text>
</comment>
<dbReference type="Proteomes" id="UP001210339">
    <property type="component" value="Chromosome"/>
</dbReference>
<keyword evidence="4 7" id="KW-0812">Transmembrane</keyword>
<keyword evidence="3" id="KW-1003">Cell membrane</keyword>
<evidence type="ECO:0000313" key="9">
    <source>
        <dbReference type="EMBL" id="WBW49934.1"/>
    </source>
</evidence>
<dbReference type="CDD" id="cd06261">
    <property type="entry name" value="TM_PBP2"/>
    <property type="match status" value="1"/>
</dbReference>
<keyword evidence="5 7" id="KW-1133">Transmembrane helix</keyword>
<gene>
    <name evidence="9" type="ORF">O6R05_08000</name>
</gene>
<dbReference type="InterPro" id="IPR035906">
    <property type="entry name" value="MetI-like_sf"/>
</dbReference>
<evidence type="ECO:0000256" key="6">
    <source>
        <dbReference type="ARBA" id="ARBA00023136"/>
    </source>
</evidence>
<feature type="transmembrane region" description="Helical" evidence="7">
    <location>
        <begin position="179"/>
        <end position="198"/>
    </location>
</feature>
<evidence type="ECO:0000256" key="1">
    <source>
        <dbReference type="ARBA" id="ARBA00004651"/>
    </source>
</evidence>
<dbReference type="Pfam" id="PF00528">
    <property type="entry name" value="BPD_transp_1"/>
    <property type="match status" value="1"/>
</dbReference>
<feature type="transmembrane region" description="Helical" evidence="7">
    <location>
        <begin position="99"/>
        <end position="122"/>
    </location>
</feature>
<dbReference type="PANTHER" id="PTHR43163">
    <property type="entry name" value="DIPEPTIDE TRANSPORT SYSTEM PERMEASE PROTEIN DPPB-RELATED"/>
    <property type="match status" value="1"/>
</dbReference>
<dbReference type="PANTHER" id="PTHR43163:SF6">
    <property type="entry name" value="DIPEPTIDE TRANSPORT SYSTEM PERMEASE PROTEIN DPPB-RELATED"/>
    <property type="match status" value="1"/>
</dbReference>
<evidence type="ECO:0000256" key="4">
    <source>
        <dbReference type="ARBA" id="ARBA00022692"/>
    </source>
</evidence>
<proteinExistence type="inferred from homology"/>
<organism evidence="9 10">
    <name type="scientific">Peptoniphilus equinus</name>
    <dbReference type="NCBI Taxonomy" id="3016343"/>
    <lineage>
        <taxon>Bacteria</taxon>
        <taxon>Bacillati</taxon>
        <taxon>Bacillota</taxon>
        <taxon>Tissierellia</taxon>
        <taxon>Tissierellales</taxon>
        <taxon>Peptoniphilaceae</taxon>
        <taxon>Peptoniphilus</taxon>
    </lineage>
</organism>
<feature type="transmembrane region" description="Helical" evidence="7">
    <location>
        <begin position="12"/>
        <end position="30"/>
    </location>
</feature>
<keyword evidence="6 7" id="KW-0472">Membrane</keyword>
<dbReference type="InterPro" id="IPR045621">
    <property type="entry name" value="BPD_transp_1_N"/>
</dbReference>
<dbReference type="PROSITE" id="PS50928">
    <property type="entry name" value="ABC_TM1"/>
    <property type="match status" value="1"/>
</dbReference>
<feature type="transmembrane region" description="Helical" evidence="7">
    <location>
        <begin position="236"/>
        <end position="262"/>
    </location>
</feature>
<protein>
    <submittedName>
        <fullName evidence="9">ABC transporter permease</fullName>
    </submittedName>
</protein>
<keyword evidence="10" id="KW-1185">Reference proteome</keyword>
<dbReference type="Pfam" id="PF19300">
    <property type="entry name" value="BPD_transp_1_N"/>
    <property type="match status" value="1"/>
</dbReference>
<evidence type="ECO:0000256" key="7">
    <source>
        <dbReference type="RuleBase" id="RU363032"/>
    </source>
</evidence>
<feature type="domain" description="ABC transmembrane type-1" evidence="8">
    <location>
        <begin position="95"/>
        <end position="301"/>
    </location>
</feature>
<dbReference type="EMBL" id="CP115667">
    <property type="protein sequence ID" value="WBW49934.1"/>
    <property type="molecule type" value="Genomic_DNA"/>
</dbReference>
<dbReference type="InterPro" id="IPR000515">
    <property type="entry name" value="MetI-like"/>
</dbReference>
<evidence type="ECO:0000256" key="2">
    <source>
        <dbReference type="ARBA" id="ARBA00022448"/>
    </source>
</evidence>
<evidence type="ECO:0000259" key="8">
    <source>
        <dbReference type="PROSITE" id="PS50928"/>
    </source>
</evidence>
<reference evidence="9 10" key="1">
    <citation type="submission" date="2023-01" db="EMBL/GenBank/DDBJ databases">
        <authorList>
            <person name="Lee S.H."/>
            <person name="Jung H.S."/>
            <person name="Yun J.U."/>
        </authorList>
    </citation>
    <scope>NUCLEOTIDE SEQUENCE [LARGE SCALE GENOMIC DNA]</scope>
    <source>
        <strain evidence="9 10">CBA3646</strain>
    </source>
</reference>
<name>A0ABY7QV25_9FIRM</name>
<feature type="transmembrane region" description="Helical" evidence="7">
    <location>
        <begin position="134"/>
        <end position="159"/>
    </location>
</feature>
<keyword evidence="2 7" id="KW-0813">Transport</keyword>